<sequence length="238" mass="26302">MDDLNTRQSSLSRFDLIILPTLFLVLAVICLFTIDETVAGYFSHSRLQGEFKKFVNTAEHFGTPYGQFLVLFCFSVANACQDRRVYRIFIGTCAAGLAANVVKLFIGRTRPREFDFSQNNIFESFTGLFPFHSGGSAIESFPSAHTASAFGFAALLTWAFPKGKSAFLTLAFLVGLQRVSNSSHYPSDIFVGAALGWLIGLSFIGNNWGTRKFQKFENALLKTQNPAEPETSQTSSVE</sequence>
<keyword evidence="3 7" id="KW-0812">Transmembrane</keyword>
<feature type="domain" description="Phosphatidic acid phosphatase type 2/haloperoxidase" evidence="8">
    <location>
        <begin position="85"/>
        <end position="204"/>
    </location>
</feature>
<feature type="transmembrane region" description="Helical" evidence="7">
    <location>
        <begin position="64"/>
        <end position="81"/>
    </location>
</feature>
<evidence type="ECO:0000256" key="3">
    <source>
        <dbReference type="ARBA" id="ARBA00022692"/>
    </source>
</evidence>
<evidence type="ECO:0000313" key="10">
    <source>
        <dbReference type="Proteomes" id="UP000315724"/>
    </source>
</evidence>
<evidence type="ECO:0000313" key="9">
    <source>
        <dbReference type="EMBL" id="QDT35275.1"/>
    </source>
</evidence>
<keyword evidence="10" id="KW-1185">Reference proteome</keyword>
<dbReference type="OrthoDB" id="268168at2"/>
<name>A0A517QUI4_9PLAN</name>
<feature type="transmembrane region" description="Helical" evidence="7">
    <location>
        <begin position="16"/>
        <end position="34"/>
    </location>
</feature>
<keyword evidence="6 7" id="KW-0472">Membrane</keyword>
<dbReference type="PANTHER" id="PTHR14969:SF62">
    <property type="entry name" value="DECAPRENYLPHOSPHORYL-5-PHOSPHORIBOSE PHOSPHATASE RV3807C-RELATED"/>
    <property type="match status" value="1"/>
</dbReference>
<keyword evidence="5 7" id="KW-1133">Transmembrane helix</keyword>
<evidence type="ECO:0000256" key="2">
    <source>
        <dbReference type="ARBA" id="ARBA00022475"/>
    </source>
</evidence>
<evidence type="ECO:0000256" key="1">
    <source>
        <dbReference type="ARBA" id="ARBA00004651"/>
    </source>
</evidence>
<evidence type="ECO:0000256" key="4">
    <source>
        <dbReference type="ARBA" id="ARBA00022801"/>
    </source>
</evidence>
<comment type="subcellular location">
    <subcellularLocation>
        <location evidence="1">Cell membrane</location>
        <topology evidence="1">Multi-pass membrane protein</topology>
    </subcellularLocation>
</comment>
<evidence type="ECO:0000259" key="8">
    <source>
        <dbReference type="SMART" id="SM00014"/>
    </source>
</evidence>
<dbReference type="RefSeq" id="WP_145204565.1">
    <property type="nucleotide sequence ID" value="NZ_CP036267.1"/>
</dbReference>
<dbReference type="AlphaFoldDB" id="A0A517QUI4"/>
<accession>A0A517QUI4</accession>
<dbReference type="SMART" id="SM00014">
    <property type="entry name" value="acidPPc"/>
    <property type="match status" value="1"/>
</dbReference>
<dbReference type="GO" id="GO:0005886">
    <property type="term" value="C:plasma membrane"/>
    <property type="evidence" value="ECO:0007669"/>
    <property type="project" value="UniProtKB-SubCell"/>
</dbReference>
<evidence type="ECO:0000256" key="5">
    <source>
        <dbReference type="ARBA" id="ARBA00022989"/>
    </source>
</evidence>
<evidence type="ECO:0000256" key="7">
    <source>
        <dbReference type="SAM" id="Phobius"/>
    </source>
</evidence>
<gene>
    <name evidence="9" type="ORF">Mal48_45510</name>
</gene>
<dbReference type="KEGG" id="tpol:Mal48_45510"/>
<organism evidence="9 10">
    <name type="scientific">Thalassoglobus polymorphus</name>
    <dbReference type="NCBI Taxonomy" id="2527994"/>
    <lineage>
        <taxon>Bacteria</taxon>
        <taxon>Pseudomonadati</taxon>
        <taxon>Planctomycetota</taxon>
        <taxon>Planctomycetia</taxon>
        <taxon>Planctomycetales</taxon>
        <taxon>Planctomycetaceae</taxon>
        <taxon>Thalassoglobus</taxon>
    </lineage>
</organism>
<dbReference type="SUPFAM" id="SSF48317">
    <property type="entry name" value="Acid phosphatase/Vanadium-dependent haloperoxidase"/>
    <property type="match status" value="1"/>
</dbReference>
<keyword evidence="4" id="KW-0378">Hydrolase</keyword>
<feature type="transmembrane region" description="Helical" evidence="7">
    <location>
        <begin position="189"/>
        <end position="208"/>
    </location>
</feature>
<dbReference type="Proteomes" id="UP000315724">
    <property type="component" value="Chromosome"/>
</dbReference>
<reference evidence="9 10" key="1">
    <citation type="submission" date="2019-02" db="EMBL/GenBank/DDBJ databases">
        <title>Deep-cultivation of Planctomycetes and their phenomic and genomic characterization uncovers novel biology.</title>
        <authorList>
            <person name="Wiegand S."/>
            <person name="Jogler M."/>
            <person name="Boedeker C."/>
            <person name="Pinto D."/>
            <person name="Vollmers J."/>
            <person name="Rivas-Marin E."/>
            <person name="Kohn T."/>
            <person name="Peeters S.H."/>
            <person name="Heuer A."/>
            <person name="Rast P."/>
            <person name="Oberbeckmann S."/>
            <person name="Bunk B."/>
            <person name="Jeske O."/>
            <person name="Meyerdierks A."/>
            <person name="Storesund J.E."/>
            <person name="Kallscheuer N."/>
            <person name="Luecker S."/>
            <person name="Lage O.M."/>
            <person name="Pohl T."/>
            <person name="Merkel B.J."/>
            <person name="Hornburger P."/>
            <person name="Mueller R.-W."/>
            <person name="Bruemmer F."/>
            <person name="Labrenz M."/>
            <person name="Spormann A.M."/>
            <person name="Op den Camp H."/>
            <person name="Overmann J."/>
            <person name="Amann R."/>
            <person name="Jetten M.S.M."/>
            <person name="Mascher T."/>
            <person name="Medema M.H."/>
            <person name="Devos D.P."/>
            <person name="Kaster A.-K."/>
            <person name="Ovreas L."/>
            <person name="Rohde M."/>
            <person name="Galperin M.Y."/>
            <person name="Jogler C."/>
        </authorList>
    </citation>
    <scope>NUCLEOTIDE SEQUENCE [LARGE SCALE GENOMIC DNA]</scope>
    <source>
        <strain evidence="9 10">Mal48</strain>
    </source>
</reference>
<dbReference type="GO" id="GO:0016787">
    <property type="term" value="F:hydrolase activity"/>
    <property type="evidence" value="ECO:0007669"/>
    <property type="project" value="UniProtKB-KW"/>
</dbReference>
<dbReference type="InterPro" id="IPR036938">
    <property type="entry name" value="PAP2/HPO_sf"/>
</dbReference>
<dbReference type="Gene3D" id="1.20.144.10">
    <property type="entry name" value="Phosphatidic acid phosphatase type 2/haloperoxidase"/>
    <property type="match status" value="1"/>
</dbReference>
<dbReference type="InterPro" id="IPR000326">
    <property type="entry name" value="PAP2/HPO"/>
</dbReference>
<proteinExistence type="predicted"/>
<dbReference type="Pfam" id="PF01569">
    <property type="entry name" value="PAP2"/>
    <property type="match status" value="1"/>
</dbReference>
<keyword evidence="2" id="KW-1003">Cell membrane</keyword>
<evidence type="ECO:0000256" key="6">
    <source>
        <dbReference type="ARBA" id="ARBA00023136"/>
    </source>
</evidence>
<dbReference type="EMBL" id="CP036267">
    <property type="protein sequence ID" value="QDT35275.1"/>
    <property type="molecule type" value="Genomic_DNA"/>
</dbReference>
<protein>
    <submittedName>
        <fullName evidence="9">PAP2 superfamily protein</fullName>
    </submittedName>
</protein>
<feature type="transmembrane region" description="Helical" evidence="7">
    <location>
        <begin position="88"/>
        <end position="106"/>
    </location>
</feature>
<dbReference type="PANTHER" id="PTHR14969">
    <property type="entry name" value="SPHINGOSINE-1-PHOSPHATE PHOSPHOHYDROLASE"/>
    <property type="match status" value="1"/>
</dbReference>